<evidence type="ECO:0000313" key="2">
    <source>
        <dbReference type="Proteomes" id="UP000291084"/>
    </source>
</evidence>
<dbReference type="AlphaFoldDB" id="A0A0S3SA43"/>
<keyword evidence="2" id="KW-1185">Reference proteome</keyword>
<name>A0A0S3SA43_PHAAN</name>
<dbReference type="EMBL" id="AP015039">
    <property type="protein sequence ID" value="BAT89732.1"/>
    <property type="molecule type" value="Genomic_DNA"/>
</dbReference>
<accession>A0A0S3SA43</accession>
<proteinExistence type="predicted"/>
<reference evidence="1 2" key="1">
    <citation type="journal article" date="2015" name="Sci. Rep.">
        <title>The power of single molecule real-time sequencing technology in the de novo assembly of a eukaryotic genome.</title>
        <authorList>
            <person name="Sakai H."/>
            <person name="Naito K."/>
            <person name="Ogiso-Tanaka E."/>
            <person name="Takahashi Y."/>
            <person name="Iseki K."/>
            <person name="Muto C."/>
            <person name="Satou K."/>
            <person name="Teruya K."/>
            <person name="Shiroma A."/>
            <person name="Shimoji M."/>
            <person name="Hirano T."/>
            <person name="Itoh T."/>
            <person name="Kaga A."/>
            <person name="Tomooka N."/>
        </authorList>
    </citation>
    <scope>NUCLEOTIDE SEQUENCE [LARGE SCALE GENOMIC DNA]</scope>
    <source>
        <strain evidence="2">cv. Shumari</strain>
    </source>
</reference>
<evidence type="ECO:0000313" key="1">
    <source>
        <dbReference type="EMBL" id="BAT89732.1"/>
    </source>
</evidence>
<sequence length="105" mass="13042">MIERKEMAHSWLGFPFWKEETYKLKRRNEYTHSVTFFREWDIPLLVTELLATHARSFWFGTFGCERFCWETPLSWLELSADINWLESKEWSRCHGYWKRRVLVEF</sequence>
<protein>
    <submittedName>
        <fullName evidence="1">Uncharacterized protein</fullName>
    </submittedName>
</protein>
<organism evidence="1 2">
    <name type="scientific">Vigna angularis var. angularis</name>
    <dbReference type="NCBI Taxonomy" id="157739"/>
    <lineage>
        <taxon>Eukaryota</taxon>
        <taxon>Viridiplantae</taxon>
        <taxon>Streptophyta</taxon>
        <taxon>Embryophyta</taxon>
        <taxon>Tracheophyta</taxon>
        <taxon>Spermatophyta</taxon>
        <taxon>Magnoliopsida</taxon>
        <taxon>eudicotyledons</taxon>
        <taxon>Gunneridae</taxon>
        <taxon>Pentapetalae</taxon>
        <taxon>rosids</taxon>
        <taxon>fabids</taxon>
        <taxon>Fabales</taxon>
        <taxon>Fabaceae</taxon>
        <taxon>Papilionoideae</taxon>
        <taxon>50 kb inversion clade</taxon>
        <taxon>NPAAA clade</taxon>
        <taxon>indigoferoid/millettioid clade</taxon>
        <taxon>Phaseoleae</taxon>
        <taxon>Vigna</taxon>
    </lineage>
</organism>
<dbReference type="Proteomes" id="UP000291084">
    <property type="component" value="Chromosome 6"/>
</dbReference>
<gene>
    <name evidence="1" type="primary">Vigan.06G076900</name>
    <name evidence="1" type="ORF">VIGAN_06076900</name>
</gene>